<feature type="binding site" evidence="8">
    <location>
        <begin position="217"/>
        <end position="223"/>
    </location>
    <ligand>
        <name>ATP</name>
        <dbReference type="ChEBI" id="CHEBI:30616"/>
    </ligand>
</feature>
<dbReference type="PRINTS" id="PR00474">
    <property type="entry name" value="GLU5KINASE"/>
</dbReference>
<comment type="subcellular location">
    <subcellularLocation>
        <location evidence="8">Cytoplasm</location>
    </subcellularLocation>
</comment>
<organism evidence="10 11">
    <name type="scientific">Anaerovibrio slackiae</name>
    <dbReference type="NCBI Taxonomy" id="2652309"/>
    <lineage>
        <taxon>Bacteria</taxon>
        <taxon>Bacillati</taxon>
        <taxon>Bacillota</taxon>
        <taxon>Negativicutes</taxon>
        <taxon>Selenomonadales</taxon>
        <taxon>Selenomonadaceae</taxon>
        <taxon>Anaerovibrio</taxon>
    </lineage>
</organism>
<evidence type="ECO:0000256" key="5">
    <source>
        <dbReference type="ARBA" id="ARBA00022741"/>
    </source>
</evidence>
<comment type="pathway">
    <text evidence="8">Amino-acid biosynthesis; L-proline biosynthesis; L-glutamate 5-semialdehyde from L-glutamate: step 1/2.</text>
</comment>
<name>A0A6I2UDG6_9FIRM</name>
<comment type="catalytic activity">
    <reaction evidence="8">
        <text>L-glutamate + ATP = L-glutamyl 5-phosphate + ADP</text>
        <dbReference type="Rhea" id="RHEA:14877"/>
        <dbReference type="ChEBI" id="CHEBI:29985"/>
        <dbReference type="ChEBI" id="CHEBI:30616"/>
        <dbReference type="ChEBI" id="CHEBI:58274"/>
        <dbReference type="ChEBI" id="CHEBI:456216"/>
        <dbReference type="EC" id="2.7.2.11"/>
    </reaction>
</comment>
<dbReference type="InterPro" id="IPR015947">
    <property type="entry name" value="PUA-like_sf"/>
</dbReference>
<dbReference type="InterPro" id="IPR036974">
    <property type="entry name" value="PUA_sf"/>
</dbReference>
<sequence>MNTREQIKDAKRIVVKVGTSTLLYPNGKINLYRIEHLARELSDLASQGREVILVTSGAIGAGMVRMGLSERPDSMQEKQALASVGQVLLMHLYDKFFTEYGQVAGQVLLTKENFANHNQYINARNTLMAMLKSGIIPVINENDAVTVAEVKIGDNDTLSATVAAIVDADVLIILSDIDGVYDANPQTHPEAKLLSEIKEITSGVEAMAGGAGSAVGTGGMATKIEAAKIATAAGVTMFIASGGENGMLGRIIAGEDVGTVFPPKDAHLRARKGWLAFGKRISGILVVDEGCVKALKKGSSLLAAGILATEGEYTAGSTVRVLTADYQEIARGTIAYDAAAVAKIKGRKTSDFTDILDGEIHDEVIHRDNMVLMI</sequence>
<dbReference type="SUPFAM" id="SSF88697">
    <property type="entry name" value="PUA domain-like"/>
    <property type="match status" value="1"/>
</dbReference>
<keyword evidence="4 8" id="KW-0808">Transferase</keyword>
<dbReference type="PANTHER" id="PTHR43654">
    <property type="entry name" value="GLUTAMATE 5-KINASE"/>
    <property type="match status" value="1"/>
</dbReference>
<keyword evidence="11" id="KW-1185">Reference proteome</keyword>
<keyword evidence="1 8" id="KW-0963">Cytoplasm</keyword>
<comment type="similarity">
    <text evidence="8">Belongs to the glutamate 5-kinase family.</text>
</comment>
<dbReference type="AlphaFoldDB" id="A0A6I2UDG6"/>
<evidence type="ECO:0000256" key="2">
    <source>
        <dbReference type="ARBA" id="ARBA00022605"/>
    </source>
</evidence>
<comment type="caution">
    <text evidence="10">The sequence shown here is derived from an EMBL/GenBank/DDBJ whole genome shotgun (WGS) entry which is preliminary data.</text>
</comment>
<dbReference type="Proteomes" id="UP000433181">
    <property type="component" value="Unassembled WGS sequence"/>
</dbReference>
<feature type="binding site" evidence="8">
    <location>
        <begin position="175"/>
        <end position="176"/>
    </location>
    <ligand>
        <name>ATP</name>
        <dbReference type="ChEBI" id="CHEBI:30616"/>
    </ligand>
</feature>
<dbReference type="SUPFAM" id="SSF53633">
    <property type="entry name" value="Carbamate kinase-like"/>
    <property type="match status" value="1"/>
</dbReference>
<evidence type="ECO:0000256" key="7">
    <source>
        <dbReference type="ARBA" id="ARBA00022840"/>
    </source>
</evidence>
<evidence type="ECO:0000313" key="10">
    <source>
        <dbReference type="EMBL" id="MSU07730.1"/>
    </source>
</evidence>
<dbReference type="PIRSF" id="PIRSF000729">
    <property type="entry name" value="GK"/>
    <property type="match status" value="1"/>
</dbReference>
<keyword evidence="2 8" id="KW-0028">Amino-acid biosynthesis</keyword>
<dbReference type="PROSITE" id="PS50890">
    <property type="entry name" value="PUA"/>
    <property type="match status" value="1"/>
</dbReference>
<dbReference type="InterPro" id="IPR036393">
    <property type="entry name" value="AceGlu_kinase-like_sf"/>
</dbReference>
<keyword evidence="7 8" id="KW-0067">ATP-binding</keyword>
<dbReference type="Gene3D" id="3.40.1160.10">
    <property type="entry name" value="Acetylglutamate kinase-like"/>
    <property type="match status" value="1"/>
</dbReference>
<dbReference type="InterPro" id="IPR019797">
    <property type="entry name" value="Glutamate_5-kinase_CS"/>
</dbReference>
<dbReference type="PROSITE" id="PS00902">
    <property type="entry name" value="GLUTAMATE_5_KINASE"/>
    <property type="match status" value="1"/>
</dbReference>
<keyword evidence="3 8" id="KW-0641">Proline biosynthesis</keyword>
<dbReference type="Gene3D" id="2.30.130.10">
    <property type="entry name" value="PUA domain"/>
    <property type="match status" value="1"/>
</dbReference>
<gene>
    <name evidence="8 10" type="primary">proB</name>
    <name evidence="10" type="ORF">FYJ84_01820</name>
</gene>
<dbReference type="InterPro" id="IPR041739">
    <property type="entry name" value="G5K_ProB"/>
</dbReference>
<keyword evidence="6 8" id="KW-0418">Kinase</keyword>
<dbReference type="GO" id="GO:0003723">
    <property type="term" value="F:RNA binding"/>
    <property type="evidence" value="ECO:0007669"/>
    <property type="project" value="InterPro"/>
</dbReference>
<evidence type="ECO:0000256" key="6">
    <source>
        <dbReference type="ARBA" id="ARBA00022777"/>
    </source>
</evidence>
<dbReference type="GO" id="GO:0005524">
    <property type="term" value="F:ATP binding"/>
    <property type="evidence" value="ECO:0007669"/>
    <property type="project" value="UniProtKB-KW"/>
</dbReference>
<protein>
    <recommendedName>
        <fullName evidence="8">Glutamate 5-kinase</fullName>
        <ecNumber evidence="8">2.7.2.11</ecNumber>
    </recommendedName>
    <alternativeName>
        <fullName evidence="8">Gamma-glutamyl kinase</fullName>
        <shortName evidence="8">GK</shortName>
    </alternativeName>
</protein>
<proteinExistence type="inferred from homology"/>
<dbReference type="InterPro" id="IPR001048">
    <property type="entry name" value="Asp/Glu/Uridylate_kinase"/>
</dbReference>
<feature type="binding site" evidence="8">
    <location>
        <position position="155"/>
    </location>
    <ligand>
        <name>substrate</name>
    </ligand>
</feature>
<dbReference type="GO" id="GO:0005829">
    <property type="term" value="C:cytosol"/>
    <property type="evidence" value="ECO:0007669"/>
    <property type="project" value="TreeGrafter"/>
</dbReference>
<feature type="binding site" evidence="8">
    <location>
        <position position="56"/>
    </location>
    <ligand>
        <name>substrate</name>
    </ligand>
</feature>
<keyword evidence="5 8" id="KW-0547">Nucleotide-binding</keyword>
<feature type="domain" description="PUA" evidence="9">
    <location>
        <begin position="283"/>
        <end position="365"/>
    </location>
</feature>
<dbReference type="GO" id="GO:0055129">
    <property type="term" value="P:L-proline biosynthetic process"/>
    <property type="evidence" value="ECO:0007669"/>
    <property type="project" value="UniProtKB-UniRule"/>
</dbReference>
<feature type="binding site" evidence="8">
    <location>
        <position position="143"/>
    </location>
    <ligand>
        <name>substrate</name>
    </ligand>
</feature>
<dbReference type="InterPro" id="IPR002478">
    <property type="entry name" value="PUA"/>
</dbReference>
<evidence type="ECO:0000256" key="8">
    <source>
        <dbReference type="HAMAP-Rule" id="MF_00456"/>
    </source>
</evidence>
<dbReference type="CDD" id="cd04242">
    <property type="entry name" value="AAK_G5K_ProB"/>
    <property type="match status" value="1"/>
</dbReference>
<dbReference type="EC" id="2.7.2.11" evidence="8"/>
<reference evidence="10 11" key="1">
    <citation type="submission" date="2019-08" db="EMBL/GenBank/DDBJ databases">
        <title>In-depth cultivation of the pig gut microbiome towards novel bacterial diversity and tailored functional studies.</title>
        <authorList>
            <person name="Wylensek D."/>
            <person name="Hitch T.C.A."/>
            <person name="Clavel T."/>
        </authorList>
    </citation>
    <scope>NUCLEOTIDE SEQUENCE [LARGE SCALE GENOMIC DNA]</scope>
    <source>
        <strain evidence="10 11">WCA-693-APC-5D-A</strain>
    </source>
</reference>
<dbReference type="Pfam" id="PF00696">
    <property type="entry name" value="AA_kinase"/>
    <property type="match status" value="1"/>
</dbReference>
<dbReference type="EMBL" id="VUNR01000002">
    <property type="protein sequence ID" value="MSU07730.1"/>
    <property type="molecule type" value="Genomic_DNA"/>
</dbReference>
<dbReference type="Pfam" id="PF01472">
    <property type="entry name" value="PUA"/>
    <property type="match status" value="1"/>
</dbReference>
<dbReference type="UniPathway" id="UPA00098">
    <property type="reaction ID" value="UER00359"/>
</dbReference>
<evidence type="ECO:0000259" key="9">
    <source>
        <dbReference type="SMART" id="SM00359"/>
    </source>
</evidence>
<dbReference type="CDD" id="cd21157">
    <property type="entry name" value="PUA_G5K"/>
    <property type="match status" value="1"/>
</dbReference>
<dbReference type="GO" id="GO:0004349">
    <property type="term" value="F:glutamate 5-kinase activity"/>
    <property type="evidence" value="ECO:0007669"/>
    <property type="project" value="UniProtKB-UniRule"/>
</dbReference>
<dbReference type="HAMAP" id="MF_00456">
    <property type="entry name" value="ProB"/>
    <property type="match status" value="1"/>
</dbReference>
<evidence type="ECO:0000313" key="11">
    <source>
        <dbReference type="Proteomes" id="UP000433181"/>
    </source>
</evidence>
<dbReference type="InterPro" id="IPR005715">
    <property type="entry name" value="Glu_5kinase/COase_Synthase"/>
</dbReference>
<dbReference type="RefSeq" id="WP_154405544.1">
    <property type="nucleotide sequence ID" value="NZ_JAQXJM010000087.1"/>
</dbReference>
<dbReference type="InterPro" id="IPR001057">
    <property type="entry name" value="Glu/AcGlu_kinase"/>
</dbReference>
<evidence type="ECO:0000256" key="3">
    <source>
        <dbReference type="ARBA" id="ARBA00022650"/>
    </source>
</evidence>
<dbReference type="SMART" id="SM00359">
    <property type="entry name" value="PUA"/>
    <property type="match status" value="1"/>
</dbReference>
<evidence type="ECO:0000256" key="1">
    <source>
        <dbReference type="ARBA" id="ARBA00022490"/>
    </source>
</evidence>
<dbReference type="PANTHER" id="PTHR43654:SF1">
    <property type="entry name" value="ISOPENTENYL PHOSPHATE KINASE"/>
    <property type="match status" value="1"/>
</dbReference>
<comment type="function">
    <text evidence="8">Catalyzes the transfer of a phosphate group to glutamate to form L-glutamate 5-phosphate.</text>
</comment>
<feature type="binding site" evidence="8">
    <location>
        <position position="16"/>
    </location>
    <ligand>
        <name>ATP</name>
        <dbReference type="ChEBI" id="CHEBI:30616"/>
    </ligand>
</feature>
<dbReference type="GeneID" id="96777643"/>
<accession>A0A6I2UDG6</accession>
<dbReference type="InterPro" id="IPR011529">
    <property type="entry name" value="Glu_5kinase"/>
</dbReference>
<dbReference type="FunFam" id="3.40.1160.10:FF:000018">
    <property type="entry name" value="Glutamate 5-kinase"/>
    <property type="match status" value="1"/>
</dbReference>
<dbReference type="NCBIfam" id="TIGR01027">
    <property type="entry name" value="proB"/>
    <property type="match status" value="1"/>
</dbReference>
<evidence type="ECO:0000256" key="4">
    <source>
        <dbReference type="ARBA" id="ARBA00022679"/>
    </source>
</evidence>